<dbReference type="PANTHER" id="PTHR33434">
    <property type="entry name" value="DEGV DOMAIN-CONTAINING PROTEIN DR_1986-RELATED"/>
    <property type="match status" value="1"/>
</dbReference>
<dbReference type="PANTHER" id="PTHR33434:SF4">
    <property type="entry name" value="PHOSPHATASE PROTEIN"/>
    <property type="match status" value="1"/>
</dbReference>
<dbReference type="AlphaFoldDB" id="A0A9X9A3C3"/>
<evidence type="ECO:0000259" key="1">
    <source>
        <dbReference type="PROSITE" id="PS51480"/>
    </source>
</evidence>
<dbReference type="SUPFAM" id="SSF101473">
    <property type="entry name" value="DhaL-like"/>
    <property type="match status" value="1"/>
</dbReference>
<comment type="caution">
    <text evidence="2">The sequence shown here is derived from an EMBL/GenBank/DDBJ whole genome shotgun (WGS) entry which is preliminary data.</text>
</comment>
<reference evidence="2 3" key="1">
    <citation type="journal article" date="2019" name="Environ. Microbiol.">
        <title>An active ?-lactamase is a part of an orchestrated cell wall stress resistance network of Bacillus subtilis and related rhizosphere species.</title>
        <authorList>
            <person name="Bucher T."/>
            <person name="Keren-Paz A."/>
            <person name="Hausser J."/>
            <person name="Olender T."/>
            <person name="Cytryn E."/>
            <person name="Kolodkin-Gal I."/>
        </authorList>
    </citation>
    <scope>NUCLEOTIDE SEQUENCE [LARGE SCALE GENOMIC DNA]</scope>
    <source>
        <strain evidence="2 3">I32</strain>
    </source>
</reference>
<feature type="domain" description="DhaL" evidence="1">
    <location>
        <begin position="9"/>
        <end position="135"/>
    </location>
</feature>
<accession>A0A9X9A3C3</accession>
<dbReference type="GO" id="GO:0006071">
    <property type="term" value="P:glycerol metabolic process"/>
    <property type="evidence" value="ECO:0007669"/>
    <property type="project" value="InterPro"/>
</dbReference>
<dbReference type="InterPro" id="IPR004007">
    <property type="entry name" value="DhaL_dom"/>
</dbReference>
<dbReference type="Pfam" id="PF02734">
    <property type="entry name" value="Dak2"/>
    <property type="match status" value="1"/>
</dbReference>
<name>A0A9X9A3C3_BACCE</name>
<proteinExistence type="predicted"/>
<dbReference type="SMART" id="SM01120">
    <property type="entry name" value="Dak2"/>
    <property type="match status" value="1"/>
</dbReference>
<organism evidence="2 3">
    <name type="scientific">Bacillus cereus</name>
    <dbReference type="NCBI Taxonomy" id="1396"/>
    <lineage>
        <taxon>Bacteria</taxon>
        <taxon>Bacillati</taxon>
        <taxon>Bacillota</taxon>
        <taxon>Bacilli</taxon>
        <taxon>Bacillales</taxon>
        <taxon>Bacillaceae</taxon>
        <taxon>Bacillus</taxon>
        <taxon>Bacillus cereus group</taxon>
    </lineage>
</organism>
<feature type="non-terminal residue" evidence="2">
    <location>
        <position position="135"/>
    </location>
</feature>
<dbReference type="InterPro" id="IPR036117">
    <property type="entry name" value="DhaL_dom_sf"/>
</dbReference>
<protein>
    <submittedName>
        <fullName evidence="2">DAK2 domain-containing protein</fullName>
    </submittedName>
</protein>
<dbReference type="InterPro" id="IPR050270">
    <property type="entry name" value="DegV_domain_contain"/>
</dbReference>
<gene>
    <name evidence="2" type="ORF">FC695_31770</name>
</gene>
<evidence type="ECO:0000313" key="2">
    <source>
        <dbReference type="EMBL" id="TKI92131.1"/>
    </source>
</evidence>
<dbReference type="PROSITE" id="PS51480">
    <property type="entry name" value="DHAL"/>
    <property type="match status" value="1"/>
</dbReference>
<dbReference type="Proteomes" id="UP000308444">
    <property type="component" value="Unassembled WGS sequence"/>
</dbReference>
<sequence length="135" mass="14222">MSIQKIDGKRLSQMIMQGANNLTNNVQLVDALNVFPVPDGDTGTNMNLSMTSGAREVKANPSQHAGKVGVSLAKGLLMGARGNSGVILSQLFRGFSKSIEQKEELTTVDFAAALEAGVEAAYKAVMKPIEGTILT</sequence>
<dbReference type="EMBL" id="SZOH01003031">
    <property type="protein sequence ID" value="TKI92131.1"/>
    <property type="molecule type" value="Genomic_DNA"/>
</dbReference>
<dbReference type="Gene3D" id="1.25.40.340">
    <property type="match status" value="1"/>
</dbReference>
<dbReference type="GO" id="GO:0004371">
    <property type="term" value="F:glycerone kinase activity"/>
    <property type="evidence" value="ECO:0007669"/>
    <property type="project" value="InterPro"/>
</dbReference>
<evidence type="ECO:0000313" key="3">
    <source>
        <dbReference type="Proteomes" id="UP000308444"/>
    </source>
</evidence>